<feature type="compositionally biased region" description="Low complexity" evidence="2">
    <location>
        <begin position="2624"/>
        <end position="2634"/>
    </location>
</feature>
<accession>A0A671YUX0</accession>
<protein>
    <submittedName>
        <fullName evidence="5">WASH complex subunit 2-like</fullName>
    </submittedName>
</protein>
<feature type="compositionally biased region" description="Basic and acidic residues" evidence="2">
    <location>
        <begin position="1519"/>
        <end position="1538"/>
    </location>
</feature>
<evidence type="ECO:0000259" key="3">
    <source>
        <dbReference type="Pfam" id="PF14816"/>
    </source>
</evidence>
<feature type="compositionally biased region" description="Acidic residues" evidence="2">
    <location>
        <begin position="1322"/>
        <end position="1332"/>
    </location>
</feature>
<feature type="compositionally biased region" description="Polar residues" evidence="2">
    <location>
        <begin position="239"/>
        <end position="257"/>
    </location>
</feature>
<feature type="compositionally biased region" description="Basic and acidic residues" evidence="2">
    <location>
        <begin position="2299"/>
        <end position="2308"/>
    </location>
</feature>
<feature type="compositionally biased region" description="Basic and acidic residues" evidence="2">
    <location>
        <begin position="1598"/>
        <end position="1614"/>
    </location>
</feature>
<feature type="compositionally biased region" description="Low complexity" evidence="2">
    <location>
        <begin position="544"/>
        <end position="570"/>
    </location>
</feature>
<feature type="compositionally biased region" description="Acidic residues" evidence="2">
    <location>
        <begin position="1806"/>
        <end position="1816"/>
    </location>
</feature>
<dbReference type="InParanoid" id="A0A671YUX0"/>
<feature type="region of interest" description="Disordered" evidence="2">
    <location>
        <begin position="2687"/>
        <end position="2753"/>
    </location>
</feature>
<evidence type="ECO:0000313" key="6">
    <source>
        <dbReference type="Proteomes" id="UP000472265"/>
    </source>
</evidence>
<feature type="compositionally biased region" description="Basic and acidic residues" evidence="2">
    <location>
        <begin position="2104"/>
        <end position="2114"/>
    </location>
</feature>
<feature type="compositionally biased region" description="Polar residues" evidence="2">
    <location>
        <begin position="750"/>
        <end position="774"/>
    </location>
</feature>
<feature type="compositionally biased region" description="Low complexity" evidence="2">
    <location>
        <begin position="2068"/>
        <end position="2092"/>
    </location>
</feature>
<feature type="compositionally biased region" description="Low complexity" evidence="2">
    <location>
        <begin position="2002"/>
        <end position="2013"/>
    </location>
</feature>
<feature type="region of interest" description="Disordered" evidence="2">
    <location>
        <begin position="1506"/>
        <end position="2141"/>
    </location>
</feature>
<feature type="compositionally biased region" description="Acidic residues" evidence="2">
    <location>
        <begin position="1285"/>
        <end position="1312"/>
    </location>
</feature>
<proteinExistence type="inferred from homology"/>
<keyword evidence="6" id="KW-1185">Reference proteome</keyword>
<sequence>MRRATENQGNTRTFSDYFSPKSKVKDQALQQRSSFQETPMKPSQVPNQLPHPPPRRMLPLQSPELWRKDRLGPPGYPHQHHLRPYSPGNIGSAVNRPNLMPRDRLGAPNHSAQPPGSLRFRVAPVSPVNHGTTAYRPQPSSPGIFHPANHQFMKDLSDPSPSSHIRRDQVTESKVPLSYSGCTNITGQRQESNKAHSSDVRSSVPTVQLHRPPVTPLLNSGAAQDVYPLPLSDSEHWSPGNSQWPSTQPSHRTSGSSVPIMHSPVAPCKDQHHQQTPSSQDLIPGVDLYHLSQKRRREFGDCDDSAKKLCLEGANSDKAQTPKPCVDNTLSTSLVSQPSSRHSSVSELSHKTTEPACGQSAYLELSSTIKPTQSSCALMSPNPCIKKRPSMGAKQAYINSSHNHTVKLIEVGSPSKPGEENLKKKSEVNDKREKSSFLSPTVPHKDTGHTHHSTSALPVKTPSRGNQVEESRKSDSNTPKPASKPNSLSLSCRTAERNKTSRLRRPAPSPDDISDLFTPDPLKYVVSPAHKTAKPKTDGGTIKSSTSQKSCSSSTVSSSSTSSSTTVARSSCHKTQDVTANSSPHERDTKVLSLSSAGQPEVFLPTVALERVKLENLRSFSPRDGELKNSPTASSSVKLYKDESVQFNTKRTSLLPNSLRPCALETDSATSKQTSSSHCTPLLEGEASHREVIEEDPIDVELDLGLSFALDMDLTQSSQSSEEEHLLSLQEMMERAYKPPDTPEKAAFSEPSTPGHLSSKSKTQLLPSTTKTGTYKNNLDQMLKEINTNKRAKEIETQLLTACKEDLLRIAEYEEAEENREEGISTEHQEFLQRYSLMSSAIREVPPGEVVFNLEKFGRIFNHDTLKLRQCMVNPQGTTQKMLLWSSPSLLRFHVNIGLFQEAYDSRSPCPVEVTRFLFKMMSVHNERMVSSQIQQALCDIACTAAYQIVKNGSKLFKVWVPSLADVALVLMNMGVAFVTLFPFENLQPPFTEGDLLADIYIKSESPSSSSQQSTFPEHNCNNILKYLSYCMDLCPRAYSDDELLLLLTVLGRVGLDTRLILQSSVELYPLQSKLVRNIRDWENMLPRICLALTDLTDDHHNMCLLVQLLPYNTRGKQLRRHLSLSMISKLLDGNCTYRPTEPEIKLSELRPYLLRMQPSALLRGMLSSSSRSHKDEEDMVTLDQQAYYLCYSLLTLANEASNFQFFPAHQKEQLLSLCSELETHVKCDIRESEKCLYRSKVKDLVARIYTKWQMLLQRTRPLHGKLYDYWQPLPVDTLTRSQEEQEVDSCEDEEGPVTEEGDGDEEEETSGTEENNVVMIAEDEKEEGEDAMNDKKETTDEPKPEDMEGDYMMERSNETEKETDSVHGEVDEEMQEMEPEVHTESEVTDGQIEAGNMEHTERVYDEEVEEALPKADALEKQPEQEKTREQKEAELIPKMQEAVNYGLRVLESAFEHLDIKAGNSDSEDEEVTDRVEAILEPKDLYVDRPLPYLIGSQAFMEQEDVGLGDLSSDEMSVDSDRDSVIESEDGKEAVHSDEDFDQEEEEGHNNVRKKSSMLSYEDDEDEEDEDSDIFGESDRDDDDDAKNTGQSSFADELAARIKGEPANKPEGDRASLASKKKSKSRKEPKPTKPQAAEEDGDDMFKPPKMDDDDFSPFGGKSGLFSGGRGLFDDDDEGDLFAEAPKPPVSEEKKVLNESIKSTAQTAEADKPGKKIPAGAVSIFPDNSLFSSGNHSDSLENKENGTPAAPKRVPSGVGASGGGVGGVGGGLFDDEDEEDDFFGGKSLTKSDSAGQGNTKPKKAIDLFEDEDEDGDIFNEKFSAPAQSKKEGAEEQVKQPEKKMPAGAISMFGPGTKSLLSEGLKKRQLSTSEESEKSEENGPAPDAGKAGVKQTQKPQTGGLFSDDEDTQVFPTISKSQSKPEPTSQSKTSKAPLSLFDDEEEEDLFASAAKSKPKPNQAKASTPQPSKATSSSLFSDDEDQWMSSQSSGGKPEVKTGGMKPSASAPSSLPSAKTSHKGSLFENEDEDDLFAPTKESSQKKPQRVALLFEDEDDDNDDKGSLFGIKPAAVNTTTTATAAKTPAAASPSSSLFEESEEAAVSRTAAEDKPSEQKKPAAKAPEPLSSSPVSESNESKKKPVGAVSLFGGIDVLAKKPTKSPLDEVNNDDGFLPKDSPPPFDKKEEKAKTNAVSLFDDEEEDEADWNEPIFTPSKPTAQNSLKPAEERPQAKSTGVFQDEELLFSQTQQKDNDPDVDLFATSGKAASPKLSSVKPAAQSLFADDDEDDLFSAIKPKPPPPKIAEKPSKPNDRAPLASPESVSEIQKPAPSPVKPKDSSSRIGKLQANLMINPAALLPGAMPSLPGAVSVLPGMAPSSSSGVSSASLSPSPATTPLGAQADREDGVSFDSPVHVTTLQSAHKSRAKVSAPRRPQSRAARQQAAQRSIADEADTAGGDFAGPNRSLSRLVLPPPDKSSQARASPTLPNSAAPTALPTSSPSQSSVPETSSRPSVLTLPVSTTTGKKDSSKDSSKVLPAPDEDDLFGSDGFFGATSVTNTPSSKPTTNTTQPLASSDVGQKKDKSTLPSIFDDNSDDLFQKVKPRSTTKKSKASSFLEEDDDDEDIFGVSNSSTPSSTSSKEIKNSFSKQDIFQDEVATVPKAHKKHKEKTTDASLFDDNIDIFADLTDTLKPKHKSKTKGETKSIFDDDMDDIFSSSTVKPVTKAPQKSKKTPPSQETSTATDSSSIFDDPLNALGGN</sequence>
<feature type="compositionally biased region" description="Low complexity" evidence="2">
    <location>
        <begin position="2424"/>
        <end position="2442"/>
    </location>
</feature>
<feature type="region of interest" description="Disordered" evidence="2">
    <location>
        <begin position="739"/>
        <end position="774"/>
    </location>
</feature>
<dbReference type="Proteomes" id="UP000472265">
    <property type="component" value="Chromosome 15"/>
</dbReference>
<dbReference type="Pfam" id="PF15255">
    <property type="entry name" value="CAP-ZIP_m"/>
    <property type="match status" value="1"/>
</dbReference>
<feature type="compositionally biased region" description="Basic and acidic residues" evidence="2">
    <location>
        <begin position="1827"/>
        <end position="1843"/>
    </location>
</feature>
<feature type="compositionally biased region" description="Acidic residues" evidence="2">
    <location>
        <begin position="1561"/>
        <end position="1585"/>
    </location>
</feature>
<name>A0A671YUX0_SPAAU</name>
<reference evidence="5" key="1">
    <citation type="submission" date="2021-04" db="EMBL/GenBank/DDBJ databases">
        <authorList>
            <consortium name="Wellcome Sanger Institute Data Sharing"/>
        </authorList>
    </citation>
    <scope>NUCLEOTIDE SEQUENCE [LARGE SCALE GENOMIC DNA]</scope>
</reference>
<feature type="compositionally biased region" description="Gly residues" evidence="2">
    <location>
        <begin position="1758"/>
        <end position="1771"/>
    </location>
</feature>
<feature type="compositionally biased region" description="Basic residues" evidence="2">
    <location>
        <begin position="2596"/>
        <end position="2606"/>
    </location>
</feature>
<evidence type="ECO:0000256" key="1">
    <source>
        <dbReference type="ARBA" id="ARBA00010311"/>
    </source>
</evidence>
<feature type="compositionally biased region" description="Polar residues" evidence="2">
    <location>
        <begin position="1"/>
        <end position="16"/>
    </location>
</feature>
<feature type="compositionally biased region" description="Low complexity" evidence="2">
    <location>
        <begin position="2549"/>
        <end position="2564"/>
    </location>
</feature>
<organism evidence="5 6">
    <name type="scientific">Sparus aurata</name>
    <name type="common">Gilthead sea bream</name>
    <dbReference type="NCBI Taxonomy" id="8175"/>
    <lineage>
        <taxon>Eukaryota</taxon>
        <taxon>Metazoa</taxon>
        <taxon>Chordata</taxon>
        <taxon>Craniata</taxon>
        <taxon>Vertebrata</taxon>
        <taxon>Euteleostomi</taxon>
        <taxon>Actinopterygii</taxon>
        <taxon>Neopterygii</taxon>
        <taxon>Teleostei</taxon>
        <taxon>Neoteleostei</taxon>
        <taxon>Acanthomorphata</taxon>
        <taxon>Eupercaria</taxon>
        <taxon>Spariformes</taxon>
        <taxon>Sparidae</taxon>
        <taxon>Sparus</taxon>
    </lineage>
</organism>
<feature type="region of interest" description="Disordered" evidence="2">
    <location>
        <begin position="1281"/>
        <end position="1395"/>
    </location>
</feature>
<feature type="domain" description="FAM21/CAPZIP" evidence="4">
    <location>
        <begin position="2327"/>
        <end position="2488"/>
    </location>
</feature>
<feature type="region of interest" description="Disordered" evidence="2">
    <location>
        <begin position="331"/>
        <end position="353"/>
    </location>
</feature>
<feature type="compositionally biased region" description="Acidic residues" evidence="2">
    <location>
        <begin position="1506"/>
        <end position="1518"/>
    </location>
</feature>
<dbReference type="InterPro" id="IPR026161">
    <property type="entry name" value="FAM178"/>
</dbReference>
<dbReference type="GeneTree" id="ENSGT00940000153997"/>
<feature type="compositionally biased region" description="Polar residues" evidence="2">
    <location>
        <begin position="28"/>
        <end position="37"/>
    </location>
</feature>
<dbReference type="PANTHER" id="PTHR16046">
    <property type="entry name" value="SMC5-SMC6 COMPLEX LOCALIZATION FACTOR 2"/>
    <property type="match status" value="1"/>
</dbReference>
<dbReference type="InterPro" id="IPR044276">
    <property type="entry name" value="CANIN_dom"/>
</dbReference>
<feature type="region of interest" description="Disordered" evidence="2">
    <location>
        <begin position="150"/>
        <end position="282"/>
    </location>
</feature>
<feature type="domain" description="Coiled-coil SMC6 And NSE5 INteracting (CANIN)" evidence="3">
    <location>
        <begin position="769"/>
        <end position="1137"/>
    </location>
</feature>
<reference evidence="5" key="3">
    <citation type="submission" date="2025-09" db="UniProtKB">
        <authorList>
            <consortium name="Ensembl"/>
        </authorList>
    </citation>
    <scope>IDENTIFICATION</scope>
</reference>
<feature type="compositionally biased region" description="Basic and acidic residues" evidence="2">
    <location>
        <begin position="1333"/>
        <end position="1370"/>
    </location>
</feature>
<comment type="similarity">
    <text evidence="1">Belongs to the FAM178 family.</text>
</comment>
<feature type="region of interest" description="Disordered" evidence="2">
    <location>
        <begin position="2153"/>
        <end position="2645"/>
    </location>
</feature>
<feature type="compositionally biased region" description="Basic and acidic residues" evidence="2">
    <location>
        <begin position="2519"/>
        <end position="2528"/>
    </location>
</feature>
<feature type="compositionally biased region" description="Polar residues" evidence="2">
    <location>
        <begin position="476"/>
        <end position="492"/>
    </location>
</feature>
<evidence type="ECO:0000313" key="5">
    <source>
        <dbReference type="Ensembl" id="ENSSAUP00010064934.1"/>
    </source>
</evidence>
<gene>
    <name evidence="5" type="primary">washc2c</name>
</gene>
<feature type="region of interest" description="Disordered" evidence="2">
    <location>
        <begin position="1"/>
        <end position="72"/>
    </location>
</feature>
<dbReference type="PANTHER" id="PTHR16046:SF9">
    <property type="entry name" value="SMC5-SMC6 COMPLEX LOCALIZATION FACTOR PROTEIN 2"/>
    <property type="match status" value="1"/>
</dbReference>
<feature type="compositionally biased region" description="Acidic residues" evidence="2">
    <location>
        <begin position="1772"/>
        <end position="1781"/>
    </location>
</feature>
<dbReference type="Pfam" id="PF14816">
    <property type="entry name" value="CANIN"/>
    <property type="match status" value="1"/>
</dbReference>
<feature type="compositionally biased region" description="Polar residues" evidence="2">
    <location>
        <begin position="1911"/>
        <end position="1933"/>
    </location>
</feature>
<feature type="compositionally biased region" description="Polar residues" evidence="2">
    <location>
        <begin position="2727"/>
        <end position="2742"/>
    </location>
</feature>
<feature type="compositionally biased region" description="Low complexity" evidence="2">
    <location>
        <begin position="333"/>
        <end position="347"/>
    </location>
</feature>
<feature type="region of interest" description="Disordered" evidence="2">
    <location>
        <begin position="410"/>
        <end position="594"/>
    </location>
</feature>
<feature type="compositionally biased region" description="Basic and acidic residues" evidence="2">
    <location>
        <begin position="417"/>
        <end position="435"/>
    </location>
</feature>
<feature type="compositionally biased region" description="Low complexity" evidence="2">
    <location>
        <begin position="2372"/>
        <end position="2393"/>
    </location>
</feature>
<feature type="compositionally biased region" description="Low complexity" evidence="2">
    <location>
        <begin position="2120"/>
        <end position="2131"/>
    </location>
</feature>
<feature type="compositionally biased region" description="Polar residues" evidence="2">
    <location>
        <begin position="180"/>
        <end position="190"/>
    </location>
</feature>
<evidence type="ECO:0000259" key="4">
    <source>
        <dbReference type="Pfam" id="PF15255"/>
    </source>
</evidence>
<feature type="compositionally biased region" description="Low complexity" evidence="2">
    <location>
        <begin position="2477"/>
        <end position="2508"/>
    </location>
</feature>
<feature type="compositionally biased region" description="Polar residues" evidence="2">
    <location>
        <begin position="1960"/>
        <end position="1976"/>
    </location>
</feature>
<evidence type="ECO:0000256" key="2">
    <source>
        <dbReference type="SAM" id="MobiDB-lite"/>
    </source>
</evidence>
<feature type="compositionally biased region" description="Acidic residues" evidence="2">
    <location>
        <begin position="2611"/>
        <end position="2620"/>
    </location>
</feature>
<dbReference type="InterPro" id="IPR029341">
    <property type="entry name" value="FAM21/CAPZIP"/>
</dbReference>
<dbReference type="Ensembl" id="ENSSAUT00010068014.1">
    <property type="protein sequence ID" value="ENSSAUP00010064934.1"/>
    <property type="gene ID" value="ENSSAUG00010026015.1"/>
</dbReference>
<reference evidence="5" key="2">
    <citation type="submission" date="2025-08" db="UniProtKB">
        <authorList>
            <consortium name="Ensembl"/>
        </authorList>
    </citation>
    <scope>IDENTIFICATION</scope>
</reference>
<feature type="compositionally biased region" description="Acidic residues" evidence="2">
    <location>
        <begin position="2193"/>
        <end position="2203"/>
    </location>
</feature>
<feature type="compositionally biased region" description="Polar residues" evidence="2">
    <location>
        <begin position="1787"/>
        <end position="1798"/>
    </location>
</feature>
<feature type="compositionally biased region" description="Gly residues" evidence="2">
    <location>
        <begin position="1660"/>
        <end position="1670"/>
    </location>
</feature>
<feature type="region of interest" description="Disordered" evidence="2">
    <location>
        <begin position="1416"/>
        <end position="1436"/>
    </location>
</feature>